<dbReference type="FunFam" id="3.40.350.10:FF:000001">
    <property type="entry name" value="Putative xaa-Pro aminopeptidase 1"/>
    <property type="match status" value="1"/>
</dbReference>
<dbReference type="SUPFAM" id="SSF55920">
    <property type="entry name" value="Creatinase/aminopeptidase"/>
    <property type="match status" value="1"/>
</dbReference>
<protein>
    <submittedName>
        <fullName evidence="8">Xaa-pro aminopeptidase 1a</fullName>
    </submittedName>
</protein>
<accession>A0A1S5QN15</accession>
<keyword evidence="3" id="KW-0378">Hydrolase</keyword>
<dbReference type="AlphaFoldDB" id="A0A1S5QN15"/>
<dbReference type="Gene3D" id="3.90.230.10">
    <property type="entry name" value="Creatinase/methionine aminopeptidase superfamily"/>
    <property type="match status" value="1"/>
</dbReference>
<evidence type="ECO:0000313" key="8">
    <source>
        <dbReference type="EMBL" id="AMO02520.1"/>
    </source>
</evidence>
<dbReference type="CDD" id="cd01085">
    <property type="entry name" value="APP"/>
    <property type="match status" value="1"/>
</dbReference>
<dbReference type="InterPro" id="IPR001131">
    <property type="entry name" value="Peptidase_M24B_aminopep-P_CS"/>
</dbReference>
<evidence type="ECO:0000259" key="7">
    <source>
        <dbReference type="Pfam" id="PF16188"/>
    </source>
</evidence>
<dbReference type="InterPro" id="IPR033740">
    <property type="entry name" value="Pept_M24B"/>
</dbReference>
<reference evidence="8" key="1">
    <citation type="submission" date="2015-04" db="EMBL/GenBank/DDBJ databases">
        <title>Proteases from Tityus serrulatus venom gland: venom proteases and peptide maturation.</title>
        <authorList>
            <person name="Carmo A.O."/>
            <person name="Martins A.P.V."/>
            <person name="Oliveira-Mendes B.B.R."/>
            <person name="Horta C.C.R."/>
            <person name="Dantas A.E."/>
            <person name="Kalapothakis E."/>
        </authorList>
    </citation>
    <scope>NUCLEOTIDE SEQUENCE</scope>
</reference>
<comment type="similarity">
    <text evidence="1 4">Belongs to the peptidase M24B family.</text>
</comment>
<dbReference type="PANTHER" id="PTHR43763">
    <property type="entry name" value="XAA-PRO AMINOPEPTIDASE 1"/>
    <property type="match status" value="1"/>
</dbReference>
<dbReference type="GO" id="GO:0046872">
    <property type="term" value="F:metal ion binding"/>
    <property type="evidence" value="ECO:0007669"/>
    <property type="project" value="UniProtKB-KW"/>
</dbReference>
<dbReference type="Pfam" id="PF01321">
    <property type="entry name" value="Creatinase_N"/>
    <property type="match status" value="1"/>
</dbReference>
<dbReference type="InterPro" id="IPR050422">
    <property type="entry name" value="X-Pro_aminopeptidase_P"/>
</dbReference>
<dbReference type="GO" id="GO:0070006">
    <property type="term" value="F:metalloaminopeptidase activity"/>
    <property type="evidence" value="ECO:0007669"/>
    <property type="project" value="InterPro"/>
</dbReference>
<dbReference type="PANTHER" id="PTHR43763:SF20">
    <property type="entry name" value="XAA-PRO AMINOPEPTIDASE APEPP"/>
    <property type="match status" value="1"/>
</dbReference>
<dbReference type="Pfam" id="PF16188">
    <property type="entry name" value="Peptidase_M24_C"/>
    <property type="match status" value="1"/>
</dbReference>
<keyword evidence="2 4" id="KW-0479">Metal-binding</keyword>
<dbReference type="Pfam" id="PF00557">
    <property type="entry name" value="Peptidase_M24"/>
    <property type="match status" value="1"/>
</dbReference>
<evidence type="ECO:0000256" key="3">
    <source>
        <dbReference type="ARBA" id="ARBA00022801"/>
    </source>
</evidence>
<sequence length="615" mass="69440">MAVKNTTRILNCLRSVMKNTSYVNEILHAYIVPSGDAHQSEYIAAPDKRREYVSNFSGSAGIAVITEEKAALWTDGRYFLQAEKELDSNWLLMKDGITGTPTQGEWLTKVLPSGSRIGVDPSLISYDSWKPLAAHLTHSGHKLIPVYQNLIDIIWEDKPSYPIKVIEPLPLSFAGKSWESKILEVREEMTQKESSFLVVTALDEIAWLLNLRGSDIDYNPVFFSYILLTMDSIYLFIDSEKCTADVHRHLQSTSGNRIKITIQPYNAIKDTLSSLLNQQSGKVWISNTSSYSLVSLVPENQRIDSPNPILLKKAIKNETEIKCMNKAQVKDAVAVCEFFAWLEKETAMNEVTELSAAAKLEEFRKEQENFVGLSFETISASGPNGAIIHYTPSKETNRPISIDEIYLCDSGGQYKDGTTDITRSWHFGTPSMFEKECYTRVVKGHIAIASAIFPKLTKGQMLDTLARKALWDAGLDYLHGTGHGVGSYLNVHEGPMGISWKHRPDDPGLQEGMVLSNEPGYYEDGQFGIRIESLMIVKKAETKYNFKERDFLTFEIITLVPIQTKLLEPSMLTTEELEWLDNYHQLCRDVIGKELKRQGKHQAHQWLLKETQPLG</sequence>
<dbReference type="InterPro" id="IPR036005">
    <property type="entry name" value="Creatinase/aminopeptidase-like"/>
</dbReference>
<proteinExistence type="evidence at transcript level"/>
<dbReference type="Gene3D" id="3.40.350.10">
    <property type="entry name" value="Creatinase/prolidase N-terminal domain"/>
    <property type="match status" value="2"/>
</dbReference>
<keyword evidence="8" id="KW-0645">Protease</keyword>
<dbReference type="InterPro" id="IPR029149">
    <property type="entry name" value="Creatin/AminoP/Spt16_N"/>
</dbReference>
<evidence type="ECO:0000259" key="5">
    <source>
        <dbReference type="Pfam" id="PF00557"/>
    </source>
</evidence>
<dbReference type="InterPro" id="IPR000587">
    <property type="entry name" value="Creatinase_N"/>
</dbReference>
<dbReference type="EMBL" id="KR068503">
    <property type="protein sequence ID" value="AMO02520.1"/>
    <property type="molecule type" value="mRNA"/>
</dbReference>
<feature type="domain" description="Peptidase M24" evidence="5">
    <location>
        <begin position="322"/>
        <end position="538"/>
    </location>
</feature>
<feature type="domain" description="Peptidase M24 C-terminal" evidence="7">
    <location>
        <begin position="551"/>
        <end position="614"/>
    </location>
</feature>
<dbReference type="Pfam" id="PF16189">
    <property type="entry name" value="Creatinase_N_2"/>
    <property type="match status" value="1"/>
</dbReference>
<dbReference type="SUPFAM" id="SSF53092">
    <property type="entry name" value="Creatinase/prolidase N-terminal domain"/>
    <property type="match status" value="1"/>
</dbReference>
<evidence type="ECO:0000259" key="6">
    <source>
        <dbReference type="Pfam" id="PF01321"/>
    </source>
</evidence>
<evidence type="ECO:0000256" key="2">
    <source>
        <dbReference type="ARBA" id="ARBA00022723"/>
    </source>
</evidence>
<keyword evidence="8" id="KW-0031">Aminopeptidase</keyword>
<dbReference type="InterPro" id="IPR032416">
    <property type="entry name" value="Peptidase_M24_C"/>
</dbReference>
<evidence type="ECO:0000256" key="1">
    <source>
        <dbReference type="ARBA" id="ARBA00008766"/>
    </source>
</evidence>
<dbReference type="InterPro" id="IPR000994">
    <property type="entry name" value="Pept_M24"/>
</dbReference>
<dbReference type="PROSITE" id="PS00491">
    <property type="entry name" value="PROLINE_PEPTIDASE"/>
    <property type="match status" value="1"/>
</dbReference>
<dbReference type="FunFam" id="3.90.230.10:FF:000004">
    <property type="entry name" value="xaa-Pro aminopeptidase 1 isoform X1"/>
    <property type="match status" value="1"/>
</dbReference>
<evidence type="ECO:0000256" key="4">
    <source>
        <dbReference type="RuleBase" id="RU000590"/>
    </source>
</evidence>
<feature type="domain" description="Creatinase N-terminal" evidence="6">
    <location>
        <begin position="47"/>
        <end position="146"/>
    </location>
</feature>
<name>A0A1S5QN15_TITSE</name>
<organism evidence="8">
    <name type="scientific">Tityus serrulatus</name>
    <name type="common">Brazilian yellow scorpion</name>
    <dbReference type="NCBI Taxonomy" id="6887"/>
    <lineage>
        <taxon>Eukaryota</taxon>
        <taxon>Metazoa</taxon>
        <taxon>Ecdysozoa</taxon>
        <taxon>Arthropoda</taxon>
        <taxon>Chelicerata</taxon>
        <taxon>Arachnida</taxon>
        <taxon>Scorpiones</taxon>
        <taxon>Buthida</taxon>
        <taxon>Buthoidea</taxon>
        <taxon>Buthidae</taxon>
        <taxon>Tityus</taxon>
    </lineage>
</organism>